<evidence type="ECO:0000256" key="1">
    <source>
        <dbReference type="ARBA" id="ARBA00022723"/>
    </source>
</evidence>
<dbReference type="EMBL" id="DVKT01000032">
    <property type="protein sequence ID" value="HIT39168.1"/>
    <property type="molecule type" value="Genomic_DNA"/>
</dbReference>
<sequence length="681" mass="77568">MMKKFIFVMVTASLLSACADKKNTQSQTEDFSYSVEQFADLEILRYRVPGFESLSLRQKELVYYLTEAALQGRDILFDQNGKWNLPIRHTLEAVYTQYKGDKESSDFKALEKYLKQVWFANGIHHHYSTDKFTPEFSQTFFEEAVRSLPSEILPLQKNGNIEQLLANICPVIFDPDTLSKRVNLTAGEDLIATSASNYYDGVTQNEAETFYAALKTPGDTMPVSYGLNSRLVKREGKIYEEVNRLGGHYGAAIEKIIYWLEKASAVAENEKQRQVIDLLIEYYRTGDLKTFDEYSIQWVTDLDSRIDFVNGFIEVYGDPIGLKGSWESIVNFKDLDASHRTEIISANAQWFENNSPTDTAFKKEEVKGVSAKVITAAILAGDCYPSTPIGINLPNADWIRHVHGSKSVTIENITSAYDKAAQGNGFNQEFMWSDTERKSVEKYGFLVDNLHTDLHECLGHGSGKLLPDTDPDAMRSYSSTLEETRADLFALYFLADKKLIELGLVPDAEAYKAEYYRYMMNGLMTQLTRIAPGKNIEESHMRNRQLIARWILEKGADDKVLELRKRDGKTYVIVNDYEKMRTLIGELLAEVQRIKSTGDYEAGKKLVETYGVKVDPELHAEVLDRYAHLGIKPYKGFVNPVYTPVFDEKGEITDITVSYDEGYAEQMLRYSRDYSPLPSYN</sequence>
<reference evidence="4" key="1">
    <citation type="submission" date="2020-10" db="EMBL/GenBank/DDBJ databases">
        <authorList>
            <person name="Gilroy R."/>
        </authorList>
    </citation>
    <scope>NUCLEOTIDE SEQUENCE</scope>
    <source>
        <strain evidence="4">21143</strain>
    </source>
</reference>
<dbReference type="Pfam" id="PF03571">
    <property type="entry name" value="Peptidase_M49"/>
    <property type="match status" value="2"/>
</dbReference>
<evidence type="ECO:0000313" key="5">
    <source>
        <dbReference type="Proteomes" id="UP000886722"/>
    </source>
</evidence>
<dbReference type="GO" id="GO:0016787">
    <property type="term" value="F:hydrolase activity"/>
    <property type="evidence" value="ECO:0007669"/>
    <property type="project" value="UniProtKB-KW"/>
</dbReference>
<keyword evidence="1" id="KW-0479">Metal-binding</keyword>
<dbReference type="AlphaFoldDB" id="A0A9D1GDV2"/>
<dbReference type="Gene3D" id="3.30.540.30">
    <property type="match status" value="2"/>
</dbReference>
<evidence type="ECO:0000256" key="2">
    <source>
        <dbReference type="ARBA" id="ARBA00022801"/>
    </source>
</evidence>
<proteinExistence type="predicted"/>
<protein>
    <submittedName>
        <fullName evidence="4">Dihydrofolate reductase</fullName>
    </submittedName>
</protein>
<dbReference type="Proteomes" id="UP000886722">
    <property type="component" value="Unassembled WGS sequence"/>
</dbReference>
<dbReference type="PANTHER" id="PTHR23422">
    <property type="entry name" value="DIPEPTIDYL PEPTIDASE III-RELATED"/>
    <property type="match status" value="1"/>
</dbReference>
<gene>
    <name evidence="4" type="ORF">IAD06_03905</name>
</gene>
<organism evidence="4 5">
    <name type="scientific">Candidatus Caccoplasma intestinavium</name>
    <dbReference type="NCBI Taxonomy" id="2840716"/>
    <lineage>
        <taxon>Bacteria</taxon>
        <taxon>Pseudomonadati</taxon>
        <taxon>Bacteroidota</taxon>
        <taxon>Bacteroidia</taxon>
        <taxon>Bacteroidales</taxon>
        <taxon>Bacteroidaceae</taxon>
        <taxon>Bacteroidaceae incertae sedis</taxon>
        <taxon>Candidatus Caccoplasma</taxon>
    </lineage>
</organism>
<dbReference type="InterPro" id="IPR039461">
    <property type="entry name" value="Peptidase_M49"/>
</dbReference>
<keyword evidence="2" id="KW-0378">Hydrolase</keyword>
<comment type="caution">
    <text evidence="4">The sequence shown here is derived from an EMBL/GenBank/DDBJ whole genome shotgun (WGS) entry which is preliminary data.</text>
</comment>
<name>A0A9D1GDV2_9BACT</name>
<evidence type="ECO:0000256" key="3">
    <source>
        <dbReference type="SAM" id="SignalP"/>
    </source>
</evidence>
<dbReference type="GO" id="GO:0046872">
    <property type="term" value="F:metal ion binding"/>
    <property type="evidence" value="ECO:0007669"/>
    <property type="project" value="UniProtKB-KW"/>
</dbReference>
<reference evidence="4" key="2">
    <citation type="journal article" date="2021" name="PeerJ">
        <title>Extensive microbial diversity within the chicken gut microbiome revealed by metagenomics and culture.</title>
        <authorList>
            <person name="Gilroy R."/>
            <person name="Ravi A."/>
            <person name="Getino M."/>
            <person name="Pursley I."/>
            <person name="Horton D.L."/>
            <person name="Alikhan N.F."/>
            <person name="Baker D."/>
            <person name="Gharbi K."/>
            <person name="Hall N."/>
            <person name="Watson M."/>
            <person name="Adriaenssens E.M."/>
            <person name="Foster-Nyarko E."/>
            <person name="Jarju S."/>
            <person name="Secka A."/>
            <person name="Antonio M."/>
            <person name="Oren A."/>
            <person name="Chaudhuri R.R."/>
            <person name="La Ragione R."/>
            <person name="Hildebrand F."/>
            <person name="Pallen M.J."/>
        </authorList>
    </citation>
    <scope>NUCLEOTIDE SEQUENCE</scope>
    <source>
        <strain evidence="4">21143</strain>
    </source>
</reference>
<evidence type="ECO:0000313" key="4">
    <source>
        <dbReference type="EMBL" id="HIT39168.1"/>
    </source>
</evidence>
<feature type="chain" id="PRO_5038789120" evidence="3">
    <location>
        <begin position="20"/>
        <end position="681"/>
    </location>
</feature>
<accession>A0A9D1GDV2</accession>
<keyword evidence="3" id="KW-0732">Signal</keyword>
<feature type="signal peptide" evidence="3">
    <location>
        <begin position="1"/>
        <end position="19"/>
    </location>
</feature>
<dbReference type="PANTHER" id="PTHR23422:SF11">
    <property type="entry name" value="DIPEPTIDYL PEPTIDASE 3"/>
    <property type="match status" value="1"/>
</dbReference>
<dbReference type="PROSITE" id="PS51257">
    <property type="entry name" value="PROKAR_LIPOPROTEIN"/>
    <property type="match status" value="1"/>
</dbReference>